<dbReference type="Proteomes" id="UP000035681">
    <property type="component" value="Unplaced"/>
</dbReference>
<proteinExistence type="predicted"/>
<name>A0AAF5PFW5_STRER</name>
<reference evidence="2" key="1">
    <citation type="submission" date="2024-02" db="UniProtKB">
        <authorList>
            <consortium name="WormBaseParasite"/>
        </authorList>
    </citation>
    <scope>IDENTIFICATION</scope>
</reference>
<sequence length="83" mass="9410">MSFNLHTINGLKASCASNRLERKGRCRVALRDNENIRNTVIWPHLNQRDKNAIEGILARGRGNHAREVSEYLTNVVNPDDIVS</sequence>
<keyword evidence="1" id="KW-1185">Reference proteome</keyword>
<protein>
    <submittedName>
        <fullName evidence="2">Uncharacterized protein</fullName>
    </submittedName>
</protein>
<evidence type="ECO:0000313" key="2">
    <source>
        <dbReference type="WBParaSite" id="mrna-5"/>
    </source>
</evidence>
<dbReference type="AlphaFoldDB" id="A0AAF5PFW5"/>
<accession>A0AAF5PFW5</accession>
<organism evidence="1 2">
    <name type="scientific">Strongyloides stercoralis</name>
    <name type="common">Threadworm</name>
    <dbReference type="NCBI Taxonomy" id="6248"/>
    <lineage>
        <taxon>Eukaryota</taxon>
        <taxon>Metazoa</taxon>
        <taxon>Ecdysozoa</taxon>
        <taxon>Nematoda</taxon>
        <taxon>Chromadorea</taxon>
        <taxon>Rhabditida</taxon>
        <taxon>Tylenchina</taxon>
        <taxon>Panagrolaimomorpha</taxon>
        <taxon>Strongyloidoidea</taxon>
        <taxon>Strongyloididae</taxon>
        <taxon>Strongyloides</taxon>
    </lineage>
</organism>
<dbReference type="WBParaSite" id="mrna-5">
    <property type="protein sequence ID" value="mrna-5"/>
    <property type="gene ID" value="nbisL1-mrna-5"/>
</dbReference>
<evidence type="ECO:0000313" key="1">
    <source>
        <dbReference type="Proteomes" id="UP000035681"/>
    </source>
</evidence>